<evidence type="ECO:0000259" key="3">
    <source>
        <dbReference type="Pfam" id="PF13851"/>
    </source>
</evidence>
<feature type="compositionally biased region" description="Low complexity" evidence="2">
    <location>
        <begin position="13"/>
        <end position="27"/>
    </location>
</feature>
<dbReference type="PANTHER" id="PTHR31543:SF1">
    <property type="entry name" value="HECT DOMAIN-CONTAINING PROTEIN"/>
    <property type="match status" value="1"/>
</dbReference>
<dbReference type="GO" id="GO:0031514">
    <property type="term" value="C:motile cilium"/>
    <property type="evidence" value="ECO:0007669"/>
    <property type="project" value="InterPro"/>
</dbReference>
<feature type="coiled-coil region" evidence="1">
    <location>
        <begin position="288"/>
        <end position="360"/>
    </location>
</feature>
<sequence length="474" mass="55716">MPPRRPSEKPRQSTASALGEEAGAAGEASRRHRQVMVSKLEELRTRISHEQDEREVLESSRSKLQAFWAIDKQRIQKLHTELVDKDNRVLEMNNAQASRVRELKEKVKDFLLDLHQDVTVELIKGEQGTKQSQDMHRTVLVTQKKDNDLIREDIREEEMSLLELENDIRKKHNRRCYELRKKYELKLNEARRRFEHETKRVRDATEAKRSSQLTSLEAEKARQTARRIKEQEKVLGNIREYFADITHSNLENIKELKSQVTELRRHEERDELAIRKLARENERMTIPLQKAKDEVAKLQRQLVSYEAEKKNLREVKGRLLVIEDDQRRSAWQQEVLEQSLDQIEARNRDLHEKFLETEHKVSQRSGFQRMLTANQIHCKTTEIARSQAELCSVLHTVGQLPPAAVRQIAETSNPMDVRRRELKTLQSRLREIDAGYRRLITSVRLKMKEFGLAPSELGFSPHSTLIPREPKLTR</sequence>
<dbReference type="GO" id="GO:0005874">
    <property type="term" value="C:microtubule"/>
    <property type="evidence" value="ECO:0007669"/>
    <property type="project" value="TreeGrafter"/>
</dbReference>
<feature type="region of interest" description="Disordered" evidence="2">
    <location>
        <begin position="1"/>
        <end position="33"/>
    </location>
</feature>
<evidence type="ECO:0000256" key="2">
    <source>
        <dbReference type="SAM" id="MobiDB-lite"/>
    </source>
</evidence>
<dbReference type="EMBL" id="HBHJ01008062">
    <property type="protein sequence ID" value="CAD9672886.1"/>
    <property type="molecule type" value="Transcribed_RNA"/>
</dbReference>
<reference evidence="4" key="1">
    <citation type="submission" date="2021-01" db="EMBL/GenBank/DDBJ databases">
        <authorList>
            <person name="Corre E."/>
            <person name="Pelletier E."/>
            <person name="Niang G."/>
            <person name="Scheremetjew M."/>
            <person name="Finn R."/>
            <person name="Kale V."/>
            <person name="Holt S."/>
            <person name="Cochrane G."/>
            <person name="Meng A."/>
            <person name="Brown T."/>
            <person name="Cohen L."/>
        </authorList>
    </citation>
    <scope>NUCLEOTIDE SEQUENCE</scope>
    <source>
        <strain evidence="4">CCMP1243</strain>
    </source>
</reference>
<gene>
    <name evidence="4" type="ORF">RMAR1173_LOCUS5192</name>
</gene>
<protein>
    <recommendedName>
        <fullName evidence="3">Growth arrest-specific protein 8 domain-containing protein</fullName>
    </recommendedName>
</protein>
<dbReference type="PANTHER" id="PTHR31543">
    <property type="entry name" value="DYNEIN REGULATORY COMPLEX SUBUNIT 4"/>
    <property type="match status" value="1"/>
</dbReference>
<dbReference type="AlphaFoldDB" id="A0A7S2W878"/>
<dbReference type="GO" id="GO:0005794">
    <property type="term" value="C:Golgi apparatus"/>
    <property type="evidence" value="ECO:0007669"/>
    <property type="project" value="TreeGrafter"/>
</dbReference>
<dbReference type="GO" id="GO:0048870">
    <property type="term" value="P:cell motility"/>
    <property type="evidence" value="ECO:0007669"/>
    <property type="project" value="InterPro"/>
</dbReference>
<feature type="compositionally biased region" description="Basic and acidic residues" evidence="2">
    <location>
        <begin position="1"/>
        <end position="11"/>
    </location>
</feature>
<dbReference type="GO" id="GO:0008017">
    <property type="term" value="F:microtubule binding"/>
    <property type="evidence" value="ECO:0007669"/>
    <property type="project" value="InterPro"/>
</dbReference>
<dbReference type="GO" id="GO:0031267">
    <property type="term" value="F:small GTPase binding"/>
    <property type="evidence" value="ECO:0007669"/>
    <property type="project" value="InterPro"/>
</dbReference>
<dbReference type="InterPro" id="IPR025593">
    <property type="entry name" value="GAS8_dom"/>
</dbReference>
<accession>A0A7S2W878</accession>
<evidence type="ECO:0000313" key="4">
    <source>
        <dbReference type="EMBL" id="CAD9672886.1"/>
    </source>
</evidence>
<feature type="compositionally biased region" description="Basic and acidic residues" evidence="2">
    <location>
        <begin position="197"/>
        <end position="209"/>
    </location>
</feature>
<proteinExistence type="predicted"/>
<feature type="domain" description="Growth arrest-specific protein 8" evidence="3">
    <location>
        <begin position="228"/>
        <end position="411"/>
    </location>
</feature>
<organism evidence="4">
    <name type="scientific">Rhizochromulina marina</name>
    <dbReference type="NCBI Taxonomy" id="1034831"/>
    <lineage>
        <taxon>Eukaryota</taxon>
        <taxon>Sar</taxon>
        <taxon>Stramenopiles</taxon>
        <taxon>Ochrophyta</taxon>
        <taxon>Dictyochophyceae</taxon>
        <taxon>Rhizochromulinales</taxon>
        <taxon>Rhizochromulina</taxon>
    </lineage>
</organism>
<feature type="region of interest" description="Disordered" evidence="2">
    <location>
        <begin position="197"/>
        <end position="219"/>
    </location>
</feature>
<evidence type="ECO:0000256" key="1">
    <source>
        <dbReference type="SAM" id="Coils"/>
    </source>
</evidence>
<dbReference type="InterPro" id="IPR039308">
    <property type="entry name" value="GAS8"/>
</dbReference>
<name>A0A7S2W878_9STRA</name>
<keyword evidence="1" id="KW-0175">Coiled coil</keyword>
<dbReference type="Pfam" id="PF13851">
    <property type="entry name" value="GAS"/>
    <property type="match status" value="1"/>
</dbReference>